<evidence type="ECO:0000256" key="3">
    <source>
        <dbReference type="SAM" id="MobiDB-lite"/>
    </source>
</evidence>
<evidence type="ECO:0000313" key="6">
    <source>
        <dbReference type="Proteomes" id="UP000739180"/>
    </source>
</evidence>
<evidence type="ECO:0000256" key="1">
    <source>
        <dbReference type="ARBA" id="ARBA00023125"/>
    </source>
</evidence>
<organism evidence="5 6">
    <name type="scientific">Alloalcanivorax gelatiniphagus</name>
    <dbReference type="NCBI Taxonomy" id="1194167"/>
    <lineage>
        <taxon>Bacteria</taxon>
        <taxon>Pseudomonadati</taxon>
        <taxon>Pseudomonadota</taxon>
        <taxon>Gammaproteobacteria</taxon>
        <taxon>Oceanospirillales</taxon>
        <taxon>Alcanivoracaceae</taxon>
        <taxon>Alloalcanivorax</taxon>
    </lineage>
</organism>
<feature type="DNA-binding region" description="H-T-H motif" evidence="2">
    <location>
        <begin position="43"/>
        <end position="62"/>
    </location>
</feature>
<dbReference type="Pfam" id="PF17939">
    <property type="entry name" value="TetR_C_30"/>
    <property type="match status" value="1"/>
</dbReference>
<dbReference type="PANTHER" id="PTHR30055:SF235">
    <property type="entry name" value="TRANSCRIPTIONAL REGULATORY PROTEIN"/>
    <property type="match status" value="1"/>
</dbReference>
<reference evidence="5 6" key="1">
    <citation type="submission" date="2019-05" db="EMBL/GenBank/DDBJ databases">
        <title>Genome of Alcanivorax gelatiniphagus, an oil degrading marine bacteria.</title>
        <authorList>
            <person name="Kwon K.K."/>
        </authorList>
    </citation>
    <scope>NUCLEOTIDE SEQUENCE [LARGE SCALE GENOMIC DNA]</scope>
    <source>
        <strain evidence="5 6">MEBiC 08158</strain>
    </source>
</reference>
<dbReference type="PANTHER" id="PTHR30055">
    <property type="entry name" value="HTH-TYPE TRANSCRIPTIONAL REGULATOR RUTR"/>
    <property type="match status" value="1"/>
</dbReference>
<dbReference type="EMBL" id="VCQT01000020">
    <property type="protein sequence ID" value="TMW14023.1"/>
    <property type="molecule type" value="Genomic_DNA"/>
</dbReference>
<dbReference type="PRINTS" id="PR00455">
    <property type="entry name" value="HTHTETR"/>
</dbReference>
<dbReference type="InterPro" id="IPR041586">
    <property type="entry name" value="PsrA_TetR_C"/>
</dbReference>
<evidence type="ECO:0000259" key="4">
    <source>
        <dbReference type="PROSITE" id="PS50977"/>
    </source>
</evidence>
<name>A0ABY2XQM2_9GAMM</name>
<proteinExistence type="predicted"/>
<dbReference type="InterPro" id="IPR009057">
    <property type="entry name" value="Homeodomain-like_sf"/>
</dbReference>
<keyword evidence="1 2" id="KW-0238">DNA-binding</keyword>
<dbReference type="PROSITE" id="PS50977">
    <property type="entry name" value="HTH_TETR_2"/>
    <property type="match status" value="1"/>
</dbReference>
<dbReference type="Proteomes" id="UP000739180">
    <property type="component" value="Unassembled WGS sequence"/>
</dbReference>
<comment type="caution">
    <text evidence="5">The sequence shown here is derived from an EMBL/GenBank/DDBJ whole genome shotgun (WGS) entry which is preliminary data.</text>
</comment>
<evidence type="ECO:0000313" key="5">
    <source>
        <dbReference type="EMBL" id="TMW14023.1"/>
    </source>
</evidence>
<dbReference type="SUPFAM" id="SSF46689">
    <property type="entry name" value="Homeodomain-like"/>
    <property type="match status" value="1"/>
</dbReference>
<evidence type="ECO:0000256" key="2">
    <source>
        <dbReference type="PROSITE-ProRule" id="PRU00335"/>
    </source>
</evidence>
<gene>
    <name evidence="5" type="ORF">FGS76_05075</name>
</gene>
<sequence>MVEAKASGKRRGPGRPKDDQAVREVILDQAELAFAEHGFAGTKVRDIARAADVNQNMIRYYFGTKDELFDAVYRRHGGVISRGRHERLDALLADDGRPTVPQLIHAYLKPQWDMKYSGPGGAAFVRLQARLHAEPAEYALRLRREVYDDSLRRYIQALSEALPGIPRQVISVRMAFLVGTYMFMLNDLGRLNDLTEGQIGEPGRDEMLRQLVLFLTAGLTAPLE</sequence>
<keyword evidence="6" id="KW-1185">Reference proteome</keyword>
<protein>
    <submittedName>
        <fullName evidence="5">TetR/AcrR family transcriptional regulator</fullName>
    </submittedName>
</protein>
<dbReference type="InterPro" id="IPR001647">
    <property type="entry name" value="HTH_TetR"/>
</dbReference>
<dbReference type="InterPro" id="IPR050109">
    <property type="entry name" value="HTH-type_TetR-like_transc_reg"/>
</dbReference>
<dbReference type="SUPFAM" id="SSF48498">
    <property type="entry name" value="Tetracyclin repressor-like, C-terminal domain"/>
    <property type="match status" value="1"/>
</dbReference>
<accession>A0ABY2XQM2</accession>
<dbReference type="InterPro" id="IPR036271">
    <property type="entry name" value="Tet_transcr_reg_TetR-rel_C_sf"/>
</dbReference>
<feature type="domain" description="HTH tetR-type" evidence="4">
    <location>
        <begin position="20"/>
        <end position="80"/>
    </location>
</feature>
<dbReference type="Gene3D" id="1.10.357.10">
    <property type="entry name" value="Tetracycline Repressor, domain 2"/>
    <property type="match status" value="1"/>
</dbReference>
<feature type="region of interest" description="Disordered" evidence="3">
    <location>
        <begin position="1"/>
        <end position="20"/>
    </location>
</feature>
<dbReference type="Pfam" id="PF00440">
    <property type="entry name" value="TetR_N"/>
    <property type="match status" value="1"/>
</dbReference>